<evidence type="ECO:0000256" key="1">
    <source>
        <dbReference type="SAM" id="MobiDB-lite"/>
    </source>
</evidence>
<dbReference type="EMBL" id="JAWQEG010004613">
    <property type="protein sequence ID" value="KAK3860874.1"/>
    <property type="molecule type" value="Genomic_DNA"/>
</dbReference>
<name>A0AAE1K023_PETCI</name>
<evidence type="ECO:0000313" key="3">
    <source>
        <dbReference type="Proteomes" id="UP001286313"/>
    </source>
</evidence>
<proteinExistence type="predicted"/>
<gene>
    <name evidence="2" type="ORF">Pcinc_033104</name>
</gene>
<accession>A0AAE1K023</accession>
<dbReference type="AlphaFoldDB" id="A0AAE1K023"/>
<protein>
    <submittedName>
        <fullName evidence="2">Uncharacterized protein</fullName>
    </submittedName>
</protein>
<comment type="caution">
    <text evidence="2">The sequence shown here is derived from an EMBL/GenBank/DDBJ whole genome shotgun (WGS) entry which is preliminary data.</text>
</comment>
<organism evidence="2 3">
    <name type="scientific">Petrolisthes cinctipes</name>
    <name type="common">Flat porcelain crab</name>
    <dbReference type="NCBI Taxonomy" id="88211"/>
    <lineage>
        <taxon>Eukaryota</taxon>
        <taxon>Metazoa</taxon>
        <taxon>Ecdysozoa</taxon>
        <taxon>Arthropoda</taxon>
        <taxon>Crustacea</taxon>
        <taxon>Multicrustacea</taxon>
        <taxon>Malacostraca</taxon>
        <taxon>Eumalacostraca</taxon>
        <taxon>Eucarida</taxon>
        <taxon>Decapoda</taxon>
        <taxon>Pleocyemata</taxon>
        <taxon>Anomura</taxon>
        <taxon>Galatheoidea</taxon>
        <taxon>Porcellanidae</taxon>
        <taxon>Petrolisthes</taxon>
    </lineage>
</organism>
<sequence>MYSLPCPASALSDKQSYNPLLQLAFTIPTSAESGVPKPHKDTTIHMKIRTNQLTVAPGGRQASKERDRIAFKTSEGVARGLCCTPDELVIKKYRDLSQSTVARRSLRRSTANGLLERTGGSAIPKSLHVQVTSDAKINHKYQVHIMAPGLIDFRVTKGTGRQARIVCALSGVAHPPTTTSHSSLIDSRGRGGRPAQPSPACPP</sequence>
<dbReference type="Proteomes" id="UP001286313">
    <property type="component" value="Unassembled WGS sequence"/>
</dbReference>
<keyword evidence="3" id="KW-1185">Reference proteome</keyword>
<feature type="compositionally biased region" description="Polar residues" evidence="1">
    <location>
        <begin position="176"/>
        <end position="185"/>
    </location>
</feature>
<feature type="region of interest" description="Disordered" evidence="1">
    <location>
        <begin position="175"/>
        <end position="203"/>
    </location>
</feature>
<reference evidence="2" key="1">
    <citation type="submission" date="2023-10" db="EMBL/GenBank/DDBJ databases">
        <title>Genome assemblies of two species of porcelain crab, Petrolisthes cinctipes and Petrolisthes manimaculis (Anomura: Porcellanidae).</title>
        <authorList>
            <person name="Angst P."/>
        </authorList>
    </citation>
    <scope>NUCLEOTIDE SEQUENCE</scope>
    <source>
        <strain evidence="2">PB745_01</strain>
        <tissue evidence="2">Gill</tissue>
    </source>
</reference>
<evidence type="ECO:0000313" key="2">
    <source>
        <dbReference type="EMBL" id="KAK3860874.1"/>
    </source>
</evidence>